<dbReference type="GO" id="GO:0007409">
    <property type="term" value="P:axonogenesis"/>
    <property type="evidence" value="ECO:0007669"/>
    <property type="project" value="TreeGrafter"/>
</dbReference>
<feature type="compositionally biased region" description="Low complexity" evidence="1">
    <location>
        <begin position="83"/>
        <end position="96"/>
    </location>
</feature>
<feature type="compositionally biased region" description="Low complexity" evidence="1">
    <location>
        <begin position="785"/>
        <end position="800"/>
    </location>
</feature>
<dbReference type="GO" id="GO:0016358">
    <property type="term" value="P:dendrite development"/>
    <property type="evidence" value="ECO:0007669"/>
    <property type="project" value="TreeGrafter"/>
</dbReference>
<feature type="region of interest" description="Disordered" evidence="1">
    <location>
        <begin position="535"/>
        <end position="565"/>
    </location>
</feature>
<feature type="compositionally biased region" description="Basic and acidic residues" evidence="1">
    <location>
        <begin position="356"/>
        <end position="366"/>
    </location>
</feature>
<feature type="region of interest" description="Disordered" evidence="1">
    <location>
        <begin position="50"/>
        <end position="96"/>
    </location>
</feature>
<feature type="region of interest" description="Disordered" evidence="1">
    <location>
        <begin position="206"/>
        <end position="246"/>
    </location>
</feature>
<feature type="region of interest" description="Disordered" evidence="1">
    <location>
        <begin position="588"/>
        <end position="638"/>
    </location>
</feature>
<dbReference type="GeneTree" id="ENSGT00940000155897"/>
<feature type="compositionally biased region" description="Polar residues" evidence="1">
    <location>
        <begin position="1"/>
        <end position="24"/>
    </location>
</feature>
<feature type="compositionally biased region" description="Polar residues" evidence="1">
    <location>
        <begin position="541"/>
        <end position="551"/>
    </location>
</feature>
<feature type="region of interest" description="Disordered" evidence="1">
    <location>
        <begin position="1"/>
        <end position="31"/>
    </location>
</feature>
<dbReference type="GO" id="GO:0031114">
    <property type="term" value="P:regulation of microtubule depolymerization"/>
    <property type="evidence" value="ECO:0007669"/>
    <property type="project" value="TreeGrafter"/>
</dbReference>
<dbReference type="Proteomes" id="UP000694388">
    <property type="component" value="Unplaced"/>
</dbReference>
<feature type="compositionally biased region" description="Basic and acidic residues" evidence="1">
    <location>
        <begin position="595"/>
        <end position="633"/>
    </location>
</feature>
<evidence type="ECO:0000313" key="2">
    <source>
        <dbReference type="Ensembl" id="ENSEBUP00000012336.1"/>
    </source>
</evidence>
<dbReference type="GO" id="GO:0045202">
    <property type="term" value="C:synapse"/>
    <property type="evidence" value="ECO:0007669"/>
    <property type="project" value="TreeGrafter"/>
</dbReference>
<organism evidence="2 3">
    <name type="scientific">Eptatretus burgeri</name>
    <name type="common">Inshore hagfish</name>
    <dbReference type="NCBI Taxonomy" id="7764"/>
    <lineage>
        <taxon>Eukaryota</taxon>
        <taxon>Metazoa</taxon>
        <taxon>Chordata</taxon>
        <taxon>Craniata</taxon>
        <taxon>Vertebrata</taxon>
        <taxon>Cyclostomata</taxon>
        <taxon>Myxini</taxon>
        <taxon>Myxiniformes</taxon>
        <taxon>Myxinidae</taxon>
        <taxon>Eptatretinae</taxon>
        <taxon>Eptatretus</taxon>
    </lineage>
</organism>
<evidence type="ECO:0008006" key="4">
    <source>
        <dbReference type="Google" id="ProtNLM"/>
    </source>
</evidence>
<feature type="compositionally biased region" description="Polar residues" evidence="1">
    <location>
        <begin position="805"/>
        <end position="816"/>
    </location>
</feature>
<feature type="compositionally biased region" description="Low complexity" evidence="1">
    <location>
        <begin position="311"/>
        <end position="320"/>
    </location>
</feature>
<protein>
    <recommendedName>
        <fullName evidence="4">Microtubule-associated protein 1S</fullName>
    </recommendedName>
</protein>
<feature type="region of interest" description="Disordered" evidence="1">
    <location>
        <begin position="747"/>
        <end position="853"/>
    </location>
</feature>
<evidence type="ECO:0000313" key="3">
    <source>
        <dbReference type="Proteomes" id="UP000694388"/>
    </source>
</evidence>
<feature type="compositionally biased region" description="Polar residues" evidence="1">
    <location>
        <begin position="334"/>
        <end position="351"/>
    </location>
</feature>
<dbReference type="GO" id="GO:0043025">
    <property type="term" value="C:neuronal cell body"/>
    <property type="evidence" value="ECO:0007669"/>
    <property type="project" value="TreeGrafter"/>
</dbReference>
<dbReference type="InterPro" id="IPR026074">
    <property type="entry name" value="MAP1"/>
</dbReference>
<name>A0A8C4QAV0_EPTBU</name>
<accession>A0A8C4QAV0</accession>
<evidence type="ECO:0000256" key="1">
    <source>
        <dbReference type="SAM" id="MobiDB-lite"/>
    </source>
</evidence>
<dbReference type="PANTHER" id="PTHR13843:SF12">
    <property type="entry name" value="ATPASE F1_V1_A1 COMPLEX ALPHA_BETA SUBUNIT NUCLEOTIDE-BINDING DOMAIN-CONTAINING PROTEIN"/>
    <property type="match status" value="1"/>
</dbReference>
<dbReference type="PANTHER" id="PTHR13843">
    <property type="entry name" value="MICROTUBULE-ASSOCIATED PROTEIN"/>
    <property type="match status" value="1"/>
</dbReference>
<feature type="compositionally biased region" description="Polar residues" evidence="1">
    <location>
        <begin position="53"/>
        <end position="77"/>
    </location>
</feature>
<reference evidence="2" key="2">
    <citation type="submission" date="2025-09" db="UniProtKB">
        <authorList>
            <consortium name="Ensembl"/>
        </authorList>
    </citation>
    <scope>IDENTIFICATION</scope>
</reference>
<dbReference type="AlphaFoldDB" id="A0A8C4QAV0"/>
<feature type="region of interest" description="Disordered" evidence="1">
    <location>
        <begin position="270"/>
        <end position="366"/>
    </location>
</feature>
<dbReference type="Ensembl" id="ENSEBUT00000012913.1">
    <property type="protein sequence ID" value="ENSEBUP00000012336.1"/>
    <property type="gene ID" value="ENSEBUG00000007864.1"/>
</dbReference>
<dbReference type="GO" id="GO:0008017">
    <property type="term" value="F:microtubule binding"/>
    <property type="evidence" value="ECO:0007669"/>
    <property type="project" value="InterPro"/>
</dbReference>
<dbReference type="GO" id="GO:0003779">
    <property type="term" value="F:actin binding"/>
    <property type="evidence" value="ECO:0007669"/>
    <property type="project" value="TreeGrafter"/>
</dbReference>
<dbReference type="GO" id="GO:0000226">
    <property type="term" value="P:microtubule cytoskeleton organization"/>
    <property type="evidence" value="ECO:0007669"/>
    <property type="project" value="InterPro"/>
</dbReference>
<keyword evidence="3" id="KW-1185">Reference proteome</keyword>
<sequence length="970" mass="104583">MNTLEESFQKDSQTTCMQSEQVCSPGSDKVRPVSISLNEYCTTKESFEKPLSPITSSTFSHQTQSKSTLSPAKQSPMKTMAGSSPEYPSSSDDSFSSSLIAEKKSCIDTARGTELGPVDSSAALHKEADLLGVDKVSLDGSENLQPVFGLKGLGTESSYSQDSLVESFSPVDSMDSTKSATSPSAEHLVLQSAPLVKEVVEGSFKNLESTSHSPDSLDSAADAQYEVRGSPGLSPESGKEATTLNVTMEESSVVTSKQLKISMPDVQLQDTNISLSKSSETVTPEQKTQSDHPTTTEEQLPEGETRHTDLSRSPLSDSPLGHSSFDSARKDQSKPLSETTDIFSTQKQSESLAEENLDRDISDQGHPLKDSFVTEMFYLQPSKLKAMSGKEVNVASSDVISPETMEKESLSQLVISSNTSVGLATTFNLPLQPIDSGIPIESLTPAKGTLPSGMTFLDSPDVEELSFQAGMKEDGRLHEISILKKQGPIKALLASPDEEDVSWPTAREDDSIKVTQDEKKAVGIFSVIVASDHGSTHDCSHSLTGSSAMKNTESGSGMEETSSELGKKLTGDEHMIFSNVADEAKAYIPNGGGRNVEKLPQEDKSATQSEERQTPQRVSESHSERTFAMEHHRSPSQAEFHFAEMKIPGATIVAMTDENKLSWQTNSPPKVEEGQKTPLHWESPLSSGSEEEDSDIPLETEECTTAEAALDTDEEQDMLPKDSSATGTLATALGECTDAKEHIIIDAKPSLPDPDVSMVDPEVALTRTGRTSAREKMTKRKTSVKKSSASGKKGKSAGLSEKTGSRTLVQKTSKSSPQEKEAKNAANITVSGKMSTTHTKSAMHSKSNSNPSSPGSAFYVDLAYVPNHGSAKTADVEFFRKVRASHYVLSGDDPSADEPSRALLNALLDGKAQWGHPMQVTVIPTHDTAVVRDWYRDTHELQRELDVLVLASNSTVVMQNEAFPACKIEF</sequence>
<dbReference type="GO" id="GO:0005829">
    <property type="term" value="C:cytosol"/>
    <property type="evidence" value="ECO:0007669"/>
    <property type="project" value="TreeGrafter"/>
</dbReference>
<dbReference type="GO" id="GO:0005875">
    <property type="term" value="C:microtubule associated complex"/>
    <property type="evidence" value="ECO:0007669"/>
    <property type="project" value="TreeGrafter"/>
</dbReference>
<feature type="region of interest" description="Disordered" evidence="1">
    <location>
        <begin position="659"/>
        <end position="697"/>
    </location>
</feature>
<proteinExistence type="predicted"/>
<feature type="compositionally biased region" description="Polar residues" evidence="1">
    <location>
        <begin position="206"/>
        <end position="216"/>
    </location>
</feature>
<reference evidence="2" key="1">
    <citation type="submission" date="2025-08" db="UniProtKB">
        <authorList>
            <consortium name="Ensembl"/>
        </authorList>
    </citation>
    <scope>IDENTIFICATION</scope>
</reference>
<feature type="compositionally biased region" description="Polar residues" evidence="1">
    <location>
        <begin position="270"/>
        <end position="298"/>
    </location>
</feature>
<dbReference type="GO" id="GO:0005874">
    <property type="term" value="C:microtubule"/>
    <property type="evidence" value="ECO:0007669"/>
    <property type="project" value="InterPro"/>
</dbReference>
<feature type="compositionally biased region" description="Polar residues" evidence="1">
    <location>
        <begin position="826"/>
        <end position="844"/>
    </location>
</feature>
<dbReference type="GO" id="GO:0030425">
    <property type="term" value="C:dendrite"/>
    <property type="evidence" value="ECO:0007669"/>
    <property type="project" value="TreeGrafter"/>
</dbReference>
<feature type="compositionally biased region" description="Low complexity" evidence="1">
    <location>
        <begin position="552"/>
        <end position="564"/>
    </location>
</feature>